<dbReference type="InterPro" id="IPR011701">
    <property type="entry name" value="MFS"/>
</dbReference>
<dbReference type="Pfam" id="PF07690">
    <property type="entry name" value="MFS_1"/>
    <property type="match status" value="1"/>
</dbReference>
<dbReference type="PRINTS" id="PR01035">
    <property type="entry name" value="TCRTETA"/>
</dbReference>
<dbReference type="GO" id="GO:0022857">
    <property type="term" value="F:transmembrane transporter activity"/>
    <property type="evidence" value="ECO:0007669"/>
    <property type="project" value="InterPro"/>
</dbReference>
<dbReference type="InterPro" id="IPR036259">
    <property type="entry name" value="MFS_trans_sf"/>
</dbReference>
<dbReference type="CDD" id="cd17477">
    <property type="entry name" value="MFS_YcaD_like"/>
    <property type="match status" value="1"/>
</dbReference>
<dbReference type="InterPro" id="IPR001958">
    <property type="entry name" value="Tet-R_TetA/multi-R_MdtG-like"/>
</dbReference>
<organism evidence="7 8">
    <name type="scientific">Ancylobacter rudongensis</name>
    <dbReference type="NCBI Taxonomy" id="177413"/>
    <lineage>
        <taxon>Bacteria</taxon>
        <taxon>Pseudomonadati</taxon>
        <taxon>Pseudomonadota</taxon>
        <taxon>Alphaproteobacteria</taxon>
        <taxon>Hyphomicrobiales</taxon>
        <taxon>Xanthobacteraceae</taxon>
        <taxon>Ancylobacter</taxon>
    </lineage>
</organism>
<feature type="transmembrane region" description="Helical" evidence="5">
    <location>
        <begin position="137"/>
        <end position="159"/>
    </location>
</feature>
<evidence type="ECO:0000259" key="6">
    <source>
        <dbReference type="PROSITE" id="PS50850"/>
    </source>
</evidence>
<feature type="transmembrane region" description="Helical" evidence="5">
    <location>
        <begin position="165"/>
        <end position="189"/>
    </location>
</feature>
<feature type="transmembrane region" description="Helical" evidence="5">
    <location>
        <begin position="75"/>
        <end position="95"/>
    </location>
</feature>
<dbReference type="InterPro" id="IPR020846">
    <property type="entry name" value="MFS_dom"/>
</dbReference>
<keyword evidence="4 5" id="KW-0472">Membrane</keyword>
<feature type="transmembrane region" description="Helical" evidence="5">
    <location>
        <begin position="363"/>
        <end position="383"/>
    </location>
</feature>
<dbReference type="RefSeq" id="WP_091444412.1">
    <property type="nucleotide sequence ID" value="NZ_FMTP01000011.1"/>
</dbReference>
<feature type="transmembrane region" description="Helical" evidence="5">
    <location>
        <begin position="101"/>
        <end position="125"/>
    </location>
</feature>
<keyword evidence="2 5" id="KW-0812">Transmembrane</keyword>
<feature type="domain" description="Major facilitator superfamily (MFS) profile" evidence="6">
    <location>
        <begin position="9"/>
        <end position="386"/>
    </location>
</feature>
<feature type="transmembrane region" description="Helical" evidence="5">
    <location>
        <begin position="49"/>
        <end position="68"/>
    </location>
</feature>
<gene>
    <name evidence="7" type="ORF">SAMN05660859_0196</name>
</gene>
<dbReference type="InterPro" id="IPR047200">
    <property type="entry name" value="MFS_YcaD-like"/>
</dbReference>
<dbReference type="PANTHER" id="PTHR23521">
    <property type="entry name" value="TRANSPORTER MFS SUPERFAMILY"/>
    <property type="match status" value="1"/>
</dbReference>
<keyword evidence="3 5" id="KW-1133">Transmembrane helix</keyword>
<dbReference type="AlphaFoldDB" id="A0A1G4URP8"/>
<dbReference type="EMBL" id="FMTP01000011">
    <property type="protein sequence ID" value="SCW96204.1"/>
    <property type="molecule type" value="Genomic_DNA"/>
</dbReference>
<dbReference type="GO" id="GO:0005886">
    <property type="term" value="C:plasma membrane"/>
    <property type="evidence" value="ECO:0007669"/>
    <property type="project" value="TreeGrafter"/>
</dbReference>
<evidence type="ECO:0000256" key="5">
    <source>
        <dbReference type="SAM" id="Phobius"/>
    </source>
</evidence>
<evidence type="ECO:0000256" key="1">
    <source>
        <dbReference type="ARBA" id="ARBA00004141"/>
    </source>
</evidence>
<accession>A0A1G4URP8</accession>
<evidence type="ECO:0000313" key="7">
    <source>
        <dbReference type="EMBL" id="SCW96204.1"/>
    </source>
</evidence>
<dbReference type="STRING" id="177413.SAMN05660859_0196"/>
<name>A0A1G4URP8_9HYPH</name>
<keyword evidence="8" id="KW-1185">Reference proteome</keyword>
<evidence type="ECO:0000256" key="4">
    <source>
        <dbReference type="ARBA" id="ARBA00023136"/>
    </source>
</evidence>
<feature type="transmembrane region" description="Helical" evidence="5">
    <location>
        <begin position="273"/>
        <end position="293"/>
    </location>
</feature>
<proteinExistence type="predicted"/>
<evidence type="ECO:0000256" key="3">
    <source>
        <dbReference type="ARBA" id="ARBA00022989"/>
    </source>
</evidence>
<dbReference type="PANTHER" id="PTHR23521:SF3">
    <property type="entry name" value="MFS TRANSPORTER"/>
    <property type="match status" value="1"/>
</dbReference>
<feature type="transmembrane region" description="Helical" evidence="5">
    <location>
        <begin position="12"/>
        <end position="37"/>
    </location>
</feature>
<dbReference type="PROSITE" id="PS50850">
    <property type="entry name" value="MFS"/>
    <property type="match status" value="1"/>
</dbReference>
<comment type="subcellular location">
    <subcellularLocation>
        <location evidence="1">Membrane</location>
        <topology evidence="1">Multi-pass membrane protein</topology>
    </subcellularLocation>
</comment>
<protein>
    <submittedName>
        <fullName evidence="7">Predicted arabinose efflux permease, MFS family</fullName>
    </submittedName>
</protein>
<sequence>MHAPALSPPVNVASIAAAIAAISAVGLGLALSIPLLAFELHDRGVSSTWIGLNTAVGGLATIALAPFLPKLVRRIGAGPLLLVAILSAAVSLLAFKITPSFVLWFPLRFIFGAALCVLFVVSEFWINAASPNHRRGLVIGIYGTVLSMGFAGGPAILSLVGTQGWAPYLCGAAFFALAGIPVLIGAAGAPAIEEDHSGGGVWTLMRIAPAATLAAFIFGAVETGMINFLPLYGLRRGLDAGEAALLLTVAELGNVALQLPLGLLSDKVDRRRLLLGCGIIGVFGSFLIPHLAIDSWAMWIAAFFTTGIVAGLYTVGLALLGARFNGAALATANAAFVMLYSIGLTVGPTAVGGGMQLLDPHGFAWAIGAFLLLYVLVVAGQIWRDR</sequence>
<feature type="transmembrane region" description="Helical" evidence="5">
    <location>
        <begin position="299"/>
        <end position="320"/>
    </location>
</feature>
<dbReference type="Gene3D" id="1.20.1250.20">
    <property type="entry name" value="MFS general substrate transporter like domains"/>
    <property type="match status" value="2"/>
</dbReference>
<dbReference type="SUPFAM" id="SSF103473">
    <property type="entry name" value="MFS general substrate transporter"/>
    <property type="match status" value="1"/>
</dbReference>
<evidence type="ECO:0000313" key="8">
    <source>
        <dbReference type="Proteomes" id="UP000198889"/>
    </source>
</evidence>
<feature type="transmembrane region" description="Helical" evidence="5">
    <location>
        <begin position="327"/>
        <end position="351"/>
    </location>
</feature>
<reference evidence="8" key="1">
    <citation type="submission" date="2016-10" db="EMBL/GenBank/DDBJ databases">
        <authorList>
            <person name="Varghese N."/>
            <person name="Submissions S."/>
        </authorList>
    </citation>
    <scope>NUCLEOTIDE SEQUENCE [LARGE SCALE GENOMIC DNA]</scope>
    <source>
        <strain evidence="8">CGMCC 1.1761</strain>
    </source>
</reference>
<dbReference type="Proteomes" id="UP000198889">
    <property type="component" value="Unassembled WGS sequence"/>
</dbReference>
<evidence type="ECO:0000256" key="2">
    <source>
        <dbReference type="ARBA" id="ARBA00022692"/>
    </source>
</evidence>
<feature type="transmembrane region" description="Helical" evidence="5">
    <location>
        <begin position="210"/>
        <end position="231"/>
    </location>
</feature>